<gene>
    <name evidence="1" type="ORF">AAEO57_08975</name>
</gene>
<accession>A0ABU9INA4</accession>
<organism evidence="1 2">
    <name type="scientific">Flavobacterium calami</name>
    <dbReference type="NCBI Taxonomy" id="3139144"/>
    <lineage>
        <taxon>Bacteria</taxon>
        <taxon>Pseudomonadati</taxon>
        <taxon>Bacteroidota</taxon>
        <taxon>Flavobacteriia</taxon>
        <taxon>Flavobacteriales</taxon>
        <taxon>Flavobacteriaceae</taxon>
        <taxon>Flavobacterium</taxon>
    </lineage>
</organism>
<evidence type="ECO:0000313" key="1">
    <source>
        <dbReference type="EMBL" id="MEL1253907.1"/>
    </source>
</evidence>
<evidence type="ECO:0000313" key="2">
    <source>
        <dbReference type="Proteomes" id="UP001485226"/>
    </source>
</evidence>
<sequence>MTPKKNKKIRLRTDFVKGFNSFNEKIRDYLKNVHTVDEQDSRKGKLIQKDIKITESKKIITEKWTPAKTENLRWKIVYDKYNRSVNDIYERDQAI</sequence>
<dbReference type="EMBL" id="JBBYHS010000008">
    <property type="protein sequence ID" value="MEL1253907.1"/>
    <property type="molecule type" value="Genomic_DNA"/>
</dbReference>
<proteinExistence type="predicted"/>
<comment type="caution">
    <text evidence="1">The sequence shown here is derived from an EMBL/GenBank/DDBJ whole genome shotgun (WGS) entry which is preliminary data.</text>
</comment>
<protein>
    <submittedName>
        <fullName evidence="1">Uncharacterized protein</fullName>
    </submittedName>
</protein>
<dbReference type="Proteomes" id="UP001485226">
    <property type="component" value="Unassembled WGS sequence"/>
</dbReference>
<keyword evidence="2" id="KW-1185">Reference proteome</keyword>
<reference evidence="1 2" key="1">
    <citation type="submission" date="2024-04" db="EMBL/GenBank/DDBJ databases">
        <title>Flavobacterium sp. DGU38 16S ribosomal RNA gene Genome sequencing and assembly.</title>
        <authorList>
            <person name="Park S."/>
        </authorList>
    </citation>
    <scope>NUCLEOTIDE SEQUENCE [LARGE SCALE GENOMIC DNA]</scope>
    <source>
        <strain evidence="1 2">DGU38</strain>
    </source>
</reference>
<name>A0ABU9INA4_9FLAO</name>
<dbReference type="RefSeq" id="WP_341691760.1">
    <property type="nucleotide sequence ID" value="NZ_JBBYHS010000008.1"/>
</dbReference>